<gene>
    <name evidence="4" type="ORF">COZ78_02095</name>
</gene>
<dbReference type="InterPro" id="IPR013320">
    <property type="entry name" value="ConA-like_dom_sf"/>
</dbReference>
<comment type="caution">
    <text evidence="4">The sequence shown here is derived from an EMBL/GenBank/DDBJ whole genome shotgun (WGS) entry which is preliminary data.</text>
</comment>
<dbReference type="Gene3D" id="2.60.120.200">
    <property type="match status" value="1"/>
</dbReference>
<dbReference type="SUPFAM" id="SSF49899">
    <property type="entry name" value="Concanavalin A-like lectins/glucanases"/>
    <property type="match status" value="1"/>
</dbReference>
<feature type="domain" description="LamG-like jellyroll fold" evidence="3">
    <location>
        <begin position="97"/>
        <end position="237"/>
    </location>
</feature>
<proteinExistence type="predicted"/>
<protein>
    <recommendedName>
        <fullName evidence="3">LamG-like jellyroll fold domain-containing protein</fullName>
    </recommendedName>
</protein>
<evidence type="ECO:0000256" key="1">
    <source>
        <dbReference type="ARBA" id="ARBA00022729"/>
    </source>
</evidence>
<name>A0A2M7IY56_9BACT</name>
<evidence type="ECO:0000313" key="5">
    <source>
        <dbReference type="Proteomes" id="UP000230505"/>
    </source>
</evidence>
<keyword evidence="1" id="KW-0732">Signal</keyword>
<dbReference type="EMBL" id="PFHV01000054">
    <property type="protein sequence ID" value="PIX03115.1"/>
    <property type="molecule type" value="Genomic_DNA"/>
</dbReference>
<dbReference type="SMART" id="SM00560">
    <property type="entry name" value="LamGL"/>
    <property type="match status" value="1"/>
</dbReference>
<keyword evidence="2" id="KW-1015">Disulfide bond</keyword>
<sequence length="256" mass="27205">GILSSIILVSYNGYTDKARLARTLQWASSINHSLGDRAVGAWTFDNITGATVYDDSGNNNNGTAYGGPAVVNGVVGKAMSFDGADDYVLPTIAITDDTITYSAWVKTSQSSGAMAVAVSHRGGSTYSNPPHGGLEISSGYPRMYAGYISYAYRFAQSFVLVSDGNWHYITGVSDNNGTYIYVDGVLRGSTSYRVLDSAIIPNGQSIGAQYKGGNLAGNFFNGLIDDVRIFSAALTQAQIQQHYADGLNAHQPLAQH</sequence>
<organism evidence="4 5">
    <name type="scientific">bacterium (Candidatus Gribaldobacteria) CG_4_8_14_3_um_filter_42_11</name>
    <dbReference type="NCBI Taxonomy" id="2014267"/>
    <lineage>
        <taxon>Bacteria</taxon>
        <taxon>Candidatus Gribaldobacteria</taxon>
    </lineage>
</organism>
<evidence type="ECO:0000256" key="2">
    <source>
        <dbReference type="ARBA" id="ARBA00023157"/>
    </source>
</evidence>
<feature type="non-terminal residue" evidence="4">
    <location>
        <position position="1"/>
    </location>
</feature>
<reference evidence="5" key="1">
    <citation type="submission" date="2017-09" db="EMBL/GenBank/DDBJ databases">
        <title>Depth-based differentiation of microbial function through sediment-hosted aquifers and enrichment of novel symbionts in the deep terrestrial subsurface.</title>
        <authorList>
            <person name="Probst A.J."/>
            <person name="Ladd B."/>
            <person name="Jarett J.K."/>
            <person name="Geller-Mcgrath D.E."/>
            <person name="Sieber C.M.K."/>
            <person name="Emerson J.B."/>
            <person name="Anantharaman K."/>
            <person name="Thomas B.C."/>
            <person name="Malmstrom R."/>
            <person name="Stieglmeier M."/>
            <person name="Klingl A."/>
            <person name="Woyke T."/>
            <person name="Ryan C.M."/>
            <person name="Banfield J.F."/>
        </authorList>
    </citation>
    <scope>NUCLEOTIDE SEQUENCE [LARGE SCALE GENOMIC DNA]</scope>
</reference>
<dbReference type="Pfam" id="PF13385">
    <property type="entry name" value="Laminin_G_3"/>
    <property type="match status" value="1"/>
</dbReference>
<evidence type="ECO:0000259" key="3">
    <source>
        <dbReference type="SMART" id="SM00560"/>
    </source>
</evidence>
<accession>A0A2M7IY56</accession>
<evidence type="ECO:0000313" key="4">
    <source>
        <dbReference type="EMBL" id="PIX03115.1"/>
    </source>
</evidence>
<dbReference type="InterPro" id="IPR006558">
    <property type="entry name" value="LamG-like"/>
</dbReference>
<dbReference type="Proteomes" id="UP000230505">
    <property type="component" value="Unassembled WGS sequence"/>
</dbReference>
<dbReference type="AlphaFoldDB" id="A0A2M7IY56"/>